<accession>A0A8D8WYZ7</accession>
<protein>
    <recommendedName>
        <fullName evidence="3">Transmembrane protein</fullName>
    </recommendedName>
</protein>
<dbReference type="EMBL" id="HBUF01237324">
    <property type="protein sequence ID" value="CAG6675619.1"/>
    <property type="molecule type" value="Transcribed_RNA"/>
</dbReference>
<evidence type="ECO:0000256" key="1">
    <source>
        <dbReference type="SAM" id="Phobius"/>
    </source>
</evidence>
<evidence type="ECO:0008006" key="3">
    <source>
        <dbReference type="Google" id="ProtNLM"/>
    </source>
</evidence>
<feature type="transmembrane region" description="Helical" evidence="1">
    <location>
        <begin position="54"/>
        <end position="87"/>
    </location>
</feature>
<keyword evidence="1" id="KW-1133">Transmembrane helix</keyword>
<evidence type="ECO:0000313" key="2">
    <source>
        <dbReference type="EMBL" id="CAG6675619.1"/>
    </source>
</evidence>
<reference evidence="2" key="1">
    <citation type="submission" date="2021-05" db="EMBL/GenBank/DDBJ databases">
        <authorList>
            <person name="Alioto T."/>
            <person name="Alioto T."/>
            <person name="Gomez Garrido J."/>
        </authorList>
    </citation>
    <scope>NUCLEOTIDE SEQUENCE</scope>
</reference>
<sequence length="111" mass="11153">MEDPNTELQYKHNPTMTITAISIMSKTQSTVARTVLSGVGGSGVVDGTGVVDGIGVVVVVMGVVVFGIGVVVVVMGVVVVDGIGVLLSHTRHDTLVTGSSDDGGEDSSGKV</sequence>
<keyword evidence="1" id="KW-0812">Transmembrane</keyword>
<dbReference type="AlphaFoldDB" id="A0A8D8WYZ7"/>
<name>A0A8D8WYZ7_9HEMI</name>
<keyword evidence="1" id="KW-0472">Membrane</keyword>
<organism evidence="2">
    <name type="scientific">Cacopsylla melanoneura</name>
    <dbReference type="NCBI Taxonomy" id="428564"/>
    <lineage>
        <taxon>Eukaryota</taxon>
        <taxon>Metazoa</taxon>
        <taxon>Ecdysozoa</taxon>
        <taxon>Arthropoda</taxon>
        <taxon>Hexapoda</taxon>
        <taxon>Insecta</taxon>
        <taxon>Pterygota</taxon>
        <taxon>Neoptera</taxon>
        <taxon>Paraneoptera</taxon>
        <taxon>Hemiptera</taxon>
        <taxon>Sternorrhyncha</taxon>
        <taxon>Psylloidea</taxon>
        <taxon>Psyllidae</taxon>
        <taxon>Psyllinae</taxon>
        <taxon>Cacopsylla</taxon>
    </lineage>
</organism>
<proteinExistence type="predicted"/>